<dbReference type="InterPro" id="IPR024719">
    <property type="entry name" value="HpaB/PvcC/4-BUDH_C"/>
</dbReference>
<keyword evidence="2" id="KW-0274">FAD</keyword>
<dbReference type="SUPFAM" id="SSF47203">
    <property type="entry name" value="Acyl-CoA dehydrogenase C-terminal domain-like"/>
    <property type="match status" value="1"/>
</dbReference>
<dbReference type="InterPro" id="IPR036250">
    <property type="entry name" value="AcylCo_DH-like_C"/>
</dbReference>
<evidence type="ECO:0000259" key="6">
    <source>
        <dbReference type="Pfam" id="PF11794"/>
    </source>
</evidence>
<proteinExistence type="predicted"/>
<dbReference type="Pfam" id="PF11794">
    <property type="entry name" value="HpaB_N"/>
    <property type="match status" value="1"/>
</dbReference>
<dbReference type="SUPFAM" id="SSF56645">
    <property type="entry name" value="Acyl-CoA dehydrogenase NM domain-like"/>
    <property type="match status" value="1"/>
</dbReference>
<dbReference type="Pfam" id="PF03241">
    <property type="entry name" value="HpaB"/>
    <property type="match status" value="1"/>
</dbReference>
<accession>A0ABV5XP72</accession>
<reference evidence="7 8" key="1">
    <citation type="submission" date="2024-09" db="EMBL/GenBank/DDBJ databases">
        <authorList>
            <person name="Sun Q."/>
            <person name="Mori K."/>
        </authorList>
    </citation>
    <scope>NUCLEOTIDE SEQUENCE [LARGE SCALE GENOMIC DNA]</scope>
    <source>
        <strain evidence="7 8">JCM 11411</strain>
    </source>
</reference>
<name>A0ABV5XP72_9NOCA</name>
<evidence type="ECO:0000256" key="1">
    <source>
        <dbReference type="ARBA" id="ARBA00022630"/>
    </source>
</evidence>
<evidence type="ECO:0000256" key="3">
    <source>
        <dbReference type="ARBA" id="ARBA00023002"/>
    </source>
</evidence>
<dbReference type="InterPro" id="IPR004925">
    <property type="entry name" value="HpaB/PvcC/4-BUDH"/>
</dbReference>
<dbReference type="InterPro" id="IPR024677">
    <property type="entry name" value="HpaB/PvcC"/>
</dbReference>
<keyword evidence="1" id="KW-0285">Flavoprotein</keyword>
<evidence type="ECO:0000256" key="2">
    <source>
        <dbReference type="ARBA" id="ARBA00022827"/>
    </source>
</evidence>
<dbReference type="PANTHER" id="PTHR36117:SF3">
    <property type="entry name" value="4-HYDROXYPHENYLACETATE 3-MONOOXYGENASE-RELATED"/>
    <property type="match status" value="1"/>
</dbReference>
<sequence length="523" mass="58675">MTTEQTAPPTADSATTRPLNGEEYLESIRDGREVWIYGERVKDVTTHPAFRNSTRMVARQYDALHDKENYPSLQVPTDTGSGGYTHPFFKAPYTSNDLRESADAIAGFARLNYGWMGRSPDYKASFLATLGSNTDFYAPFDGNARRWYKEAQENCLYVNHAIVNPPIDRNRVGEDVENVNVHVVRETDAGLIVSGAKVVATASAFTHYNFIGSYQPVNSKGYSAIFMVPMAAKGVKLFCRPSYEYTAATVGSPFDYPLSSRLDENDAIFILDEVLVPWENVFAYEPEKANNFFAGSGFLPRAMMHGCVRLAVKFDFLCGLLLKGLDMTGTGDFRGVQTRVGELLNYRNLFWTCVDSMVNNPTTWSDGTAVPNVDACNTYRMMSSIAYPRAKEIFQQDLGSALIYQNSNAVDWKNAEMRPFLDQYVRGSGDRSGVDRIKIMKLIWDAIGTEFGGRHELYERNYSGNHEAVRLETLWGQNASGQTDKYRSFVDECLSEYDLDGWTAPDLISSDDVNVIKKRLGQN</sequence>
<dbReference type="PANTHER" id="PTHR36117">
    <property type="entry name" value="4-HYDROXYPHENYLACETATE 3-MONOOXYGENASE-RELATED"/>
    <property type="match status" value="1"/>
</dbReference>
<feature type="region of interest" description="Disordered" evidence="4">
    <location>
        <begin position="1"/>
        <end position="22"/>
    </location>
</feature>
<feature type="compositionally biased region" description="Polar residues" evidence="4">
    <location>
        <begin position="1"/>
        <end position="18"/>
    </location>
</feature>
<evidence type="ECO:0000256" key="4">
    <source>
        <dbReference type="SAM" id="MobiDB-lite"/>
    </source>
</evidence>
<dbReference type="Gene3D" id="2.40.110.10">
    <property type="entry name" value="Butyryl-CoA Dehydrogenase, subunit A, domain 2"/>
    <property type="match status" value="1"/>
</dbReference>
<feature type="domain" description="HpaB/PvcC/4-BUDH N-terminal" evidence="6">
    <location>
        <begin position="21"/>
        <end position="282"/>
    </location>
</feature>
<evidence type="ECO:0000313" key="8">
    <source>
        <dbReference type="Proteomes" id="UP001589587"/>
    </source>
</evidence>
<comment type="caution">
    <text evidence="7">The sequence shown here is derived from an EMBL/GenBank/DDBJ whole genome shotgun (WGS) entry which is preliminary data.</text>
</comment>
<gene>
    <name evidence="7" type="ORF">ACFFQ6_31775</name>
</gene>
<protein>
    <submittedName>
        <fullName evidence="7">4-hydroxyphenylacetate 3-hydroxylase N-terminal domain-containing protein</fullName>
    </submittedName>
</protein>
<dbReference type="EMBL" id="JBHMAS010000088">
    <property type="protein sequence ID" value="MFB9784285.1"/>
    <property type="molecule type" value="Genomic_DNA"/>
</dbReference>
<dbReference type="PIRSF" id="PIRSF500125">
    <property type="entry name" value="4_HPA_large"/>
    <property type="match status" value="1"/>
</dbReference>
<feature type="domain" description="HpaB/PvcC/4-BUDH C-terminal" evidence="5">
    <location>
        <begin position="289"/>
        <end position="490"/>
    </location>
</feature>
<dbReference type="InterPro" id="IPR046373">
    <property type="entry name" value="Acyl-CoA_Oxase/DH_mid-dom_sf"/>
</dbReference>
<dbReference type="RefSeq" id="WP_378376747.1">
    <property type="nucleotide sequence ID" value="NZ_JBHMAS010000088.1"/>
</dbReference>
<dbReference type="InterPro" id="IPR024674">
    <property type="entry name" value="HpaB/PvcC/4-BUDH_N"/>
</dbReference>
<evidence type="ECO:0000313" key="7">
    <source>
        <dbReference type="EMBL" id="MFB9784285.1"/>
    </source>
</evidence>
<organism evidence="7 8">
    <name type="scientific">Rhodococcus baikonurensis</name>
    <dbReference type="NCBI Taxonomy" id="172041"/>
    <lineage>
        <taxon>Bacteria</taxon>
        <taxon>Bacillati</taxon>
        <taxon>Actinomycetota</taxon>
        <taxon>Actinomycetes</taxon>
        <taxon>Mycobacteriales</taxon>
        <taxon>Nocardiaceae</taxon>
        <taxon>Rhodococcus</taxon>
        <taxon>Rhodococcus erythropolis group</taxon>
    </lineage>
</organism>
<dbReference type="InterPro" id="IPR009100">
    <property type="entry name" value="AcylCoA_DH/oxidase_NM_dom_sf"/>
</dbReference>
<dbReference type="Gene3D" id="1.20.140.10">
    <property type="entry name" value="Butyryl-CoA Dehydrogenase, subunit A, domain 3"/>
    <property type="match status" value="1"/>
</dbReference>
<evidence type="ECO:0000259" key="5">
    <source>
        <dbReference type="Pfam" id="PF03241"/>
    </source>
</evidence>
<keyword evidence="3" id="KW-0560">Oxidoreductase</keyword>
<keyword evidence="8" id="KW-1185">Reference proteome</keyword>
<dbReference type="Gene3D" id="1.10.3140.10">
    <property type="entry name" value="4-hydroxybutyryl-coa dehydratase, domain 1"/>
    <property type="match status" value="1"/>
</dbReference>
<dbReference type="Proteomes" id="UP001589587">
    <property type="component" value="Unassembled WGS sequence"/>
</dbReference>
<dbReference type="PIRSF" id="PIRSF000331">
    <property type="entry name" value="HpaA_HpaB"/>
    <property type="match status" value="1"/>
</dbReference>